<dbReference type="Gene3D" id="3.40.50.2300">
    <property type="match status" value="2"/>
</dbReference>
<evidence type="ECO:0000256" key="2">
    <source>
        <dbReference type="SAM" id="Phobius"/>
    </source>
</evidence>
<accession>A0A919RDH5</accession>
<organism evidence="3 4">
    <name type="scientific">Sinosporangium siamense</name>
    <dbReference type="NCBI Taxonomy" id="1367973"/>
    <lineage>
        <taxon>Bacteria</taxon>
        <taxon>Bacillati</taxon>
        <taxon>Actinomycetota</taxon>
        <taxon>Actinomycetes</taxon>
        <taxon>Streptosporangiales</taxon>
        <taxon>Streptosporangiaceae</taxon>
        <taxon>Sinosporangium</taxon>
    </lineage>
</organism>
<protein>
    <recommendedName>
        <fullName evidence="5">ABC-type branched-chain amino acid transport system, substrate-binding protein</fullName>
    </recommendedName>
</protein>
<feature type="transmembrane region" description="Helical" evidence="2">
    <location>
        <begin position="350"/>
        <end position="372"/>
    </location>
</feature>
<dbReference type="EMBL" id="BOOW01000006">
    <property type="protein sequence ID" value="GII90434.1"/>
    <property type="molecule type" value="Genomic_DNA"/>
</dbReference>
<evidence type="ECO:0008006" key="5">
    <source>
        <dbReference type="Google" id="ProtNLM"/>
    </source>
</evidence>
<gene>
    <name evidence="3" type="ORF">Ssi02_06650</name>
</gene>
<feature type="region of interest" description="Disordered" evidence="1">
    <location>
        <begin position="1"/>
        <end position="22"/>
    </location>
</feature>
<keyword evidence="2" id="KW-0472">Membrane</keyword>
<dbReference type="SUPFAM" id="SSF53822">
    <property type="entry name" value="Periplasmic binding protein-like I"/>
    <property type="match status" value="1"/>
</dbReference>
<dbReference type="PANTHER" id="PTHR30483:SF6">
    <property type="entry name" value="PERIPLASMIC BINDING PROTEIN OF ABC TRANSPORTER FOR NATURAL AMINO ACIDS"/>
    <property type="match status" value="1"/>
</dbReference>
<dbReference type="InterPro" id="IPR051010">
    <property type="entry name" value="BCAA_transport"/>
</dbReference>
<name>A0A919RDH5_9ACTN</name>
<evidence type="ECO:0000313" key="4">
    <source>
        <dbReference type="Proteomes" id="UP000606172"/>
    </source>
</evidence>
<evidence type="ECO:0000256" key="1">
    <source>
        <dbReference type="SAM" id="MobiDB-lite"/>
    </source>
</evidence>
<feature type="transmembrane region" description="Helical" evidence="2">
    <location>
        <begin position="113"/>
        <end position="132"/>
    </location>
</feature>
<dbReference type="InterPro" id="IPR028082">
    <property type="entry name" value="Peripla_BP_I"/>
</dbReference>
<reference evidence="3" key="1">
    <citation type="submission" date="2021-01" db="EMBL/GenBank/DDBJ databases">
        <title>Whole genome shotgun sequence of Sinosporangium siamense NBRC 109515.</title>
        <authorList>
            <person name="Komaki H."/>
            <person name="Tamura T."/>
        </authorList>
    </citation>
    <scope>NUCLEOTIDE SEQUENCE</scope>
    <source>
        <strain evidence="3">NBRC 109515</strain>
    </source>
</reference>
<sequence length="835" mass="90659">MGTVAGEVPYAELNSSHNGRDTQIRDLVERAAGEDGDLGAGVSGSLLPAPRFPLTQIILWALRHRDEQAALWENGEEAPDGSQRALDSAYREPLRQWSRGRTPVRSLSGRFEYAVRFLSAPSIGAAAVTVVLTEWLDTGGLVNVWILIGAVTSAFALAGLLAGFWSSGTFRYGWFARQPYIPRGRGEWLAGYVRRVAETEKGDPEIVERLLVNALLEDLRLAYSRGRPWPGWGRSGYAVLLIEDAGHGTVGRRFLTTLHKVLADTGRMAPLLVVAAADEWPADLCGGDHPTAVRVNPAASDMLKVYAEWRTRSAKVAPCPYLVIDTGMWRGDAGAVDMGRRRVIGRLRPVGYWLIAGTTVLAPLGFGAWTVLRTCEPGLSLLGGQCVGMSNATKNYDPALIPILNLINRENDLIPPSAKVFKVIYLGPLTTPSESGDPGTRVLSTASELVGIHARQVEFNERGQWRMRVEFANAGEDYRLAVEAAEAVAERAAEDRSIAAVIGLGWSRKSVQKAIGVLRGAQMPALTTTATADSLAEVDGERSGYFYRMAPPNSQQALVAAHWLGQGLPAAPGEKLDPNPKVGILRQDDAEELYSADLADSFKRKYVGESVVHDFRDSATLKREIRRACDDGVDVLFYTGRGELLAAVRQGWNDFCADEVVVLAGDEADTALAEVERDPQGHRVDLRFLALSNPAPHKQGVLGRYEEHVKRVLEGAQTDLRNSVPKGQERRAGNLMLPLSPAMLAHDAALAVTTALDGLLTGWAEGMDVRAGVQEHLRGLKVTGATGEIEFSAKREQHDALHRTVWLYSIFPKKPLEFEMSCAPTGSDANCTSSG</sequence>
<dbReference type="Proteomes" id="UP000606172">
    <property type="component" value="Unassembled WGS sequence"/>
</dbReference>
<dbReference type="AlphaFoldDB" id="A0A919RDH5"/>
<keyword evidence="2" id="KW-0812">Transmembrane</keyword>
<keyword evidence="2" id="KW-1133">Transmembrane helix</keyword>
<feature type="transmembrane region" description="Helical" evidence="2">
    <location>
        <begin position="144"/>
        <end position="165"/>
    </location>
</feature>
<keyword evidence="4" id="KW-1185">Reference proteome</keyword>
<dbReference type="PANTHER" id="PTHR30483">
    <property type="entry name" value="LEUCINE-SPECIFIC-BINDING PROTEIN"/>
    <property type="match status" value="1"/>
</dbReference>
<comment type="caution">
    <text evidence="3">The sequence shown here is derived from an EMBL/GenBank/DDBJ whole genome shotgun (WGS) entry which is preliminary data.</text>
</comment>
<proteinExistence type="predicted"/>
<evidence type="ECO:0000313" key="3">
    <source>
        <dbReference type="EMBL" id="GII90434.1"/>
    </source>
</evidence>